<name>A0A7C9HT25_9DEIO</name>
<dbReference type="AlphaFoldDB" id="A0A7C9HT25"/>
<comment type="caution">
    <text evidence="1">The sequence shown here is derived from an EMBL/GenBank/DDBJ whole genome shotgun (WGS) entry which is preliminary data.</text>
</comment>
<dbReference type="EMBL" id="WQLB01000025">
    <property type="protein sequence ID" value="MVN88249.1"/>
    <property type="molecule type" value="Genomic_DNA"/>
</dbReference>
<evidence type="ECO:0000313" key="2">
    <source>
        <dbReference type="Proteomes" id="UP000483286"/>
    </source>
</evidence>
<organism evidence="1 2">
    <name type="scientific">Deinococcus arboris</name>
    <dbReference type="NCBI Taxonomy" id="2682977"/>
    <lineage>
        <taxon>Bacteria</taxon>
        <taxon>Thermotogati</taxon>
        <taxon>Deinococcota</taxon>
        <taxon>Deinococci</taxon>
        <taxon>Deinococcales</taxon>
        <taxon>Deinococcaceae</taxon>
        <taxon>Deinococcus</taxon>
    </lineage>
</organism>
<protein>
    <submittedName>
        <fullName evidence="1">Uncharacterized protein</fullName>
    </submittedName>
</protein>
<dbReference type="RefSeq" id="WP_157460308.1">
    <property type="nucleotide sequence ID" value="NZ_WQLB01000025.1"/>
</dbReference>
<evidence type="ECO:0000313" key="1">
    <source>
        <dbReference type="EMBL" id="MVN88249.1"/>
    </source>
</evidence>
<reference evidence="1 2" key="1">
    <citation type="submission" date="2019-12" db="EMBL/GenBank/DDBJ databases">
        <title>Deinococcus sp. HMF7620 Genome sequencing and assembly.</title>
        <authorList>
            <person name="Kang H."/>
            <person name="Kim H."/>
            <person name="Joh K."/>
        </authorList>
    </citation>
    <scope>NUCLEOTIDE SEQUENCE [LARGE SCALE GENOMIC DNA]</scope>
    <source>
        <strain evidence="1 2">HMF7620</strain>
    </source>
</reference>
<gene>
    <name evidence="1" type="ORF">GO986_15995</name>
</gene>
<accession>A0A7C9HT25</accession>
<sequence length="341" mass="38895">MSRYPEEQLARRLFEALQRQTKGSATVQLEGRGVHWACVVTCKDREVVIHVFHYPQGEAEYLLYFNGPDGVHCADARIRSENDAIAASGAWIGGDSIERMYTSFPFVDESKRTFQHIEQQVMSHEGLRDSLSSHLNVESGDFYDLRFDRHPRACRVEHGYSRQGLEAHFDWDDCMLFQVVISDLDVLALLVKRWLVEQVMPSELRKEFPWLEIGSLADAYEQGNPIEGEFLASWDAIEAFFGHDWNFLHPNRRQFIQALRVRGYDRCLRAGQSMTTFILSRSRRHGLQAQSAYVALMFGAEGLAIEEHTGTGRVTRSTLPDVSVTTEVEAALDRLVQIPIG</sequence>
<keyword evidence="2" id="KW-1185">Reference proteome</keyword>
<dbReference type="Proteomes" id="UP000483286">
    <property type="component" value="Unassembled WGS sequence"/>
</dbReference>
<proteinExistence type="predicted"/>